<feature type="region of interest" description="Disordered" evidence="1">
    <location>
        <begin position="110"/>
        <end position="174"/>
    </location>
</feature>
<proteinExistence type="predicted"/>
<dbReference type="AlphaFoldDB" id="A0A370TBN5"/>
<organism evidence="2 3">
    <name type="scientific">Venustampulla echinocandica</name>
    <dbReference type="NCBI Taxonomy" id="2656787"/>
    <lineage>
        <taxon>Eukaryota</taxon>
        <taxon>Fungi</taxon>
        <taxon>Dikarya</taxon>
        <taxon>Ascomycota</taxon>
        <taxon>Pezizomycotina</taxon>
        <taxon>Leotiomycetes</taxon>
        <taxon>Helotiales</taxon>
        <taxon>Pleuroascaceae</taxon>
        <taxon>Venustampulla</taxon>
    </lineage>
</organism>
<dbReference type="EMBL" id="NPIC01000012">
    <property type="protein sequence ID" value="RDL31455.1"/>
    <property type="molecule type" value="Genomic_DNA"/>
</dbReference>
<protein>
    <submittedName>
        <fullName evidence="2">Uncharacterized protein</fullName>
    </submittedName>
</protein>
<dbReference type="OrthoDB" id="3565034at2759"/>
<reference evidence="2 3" key="1">
    <citation type="journal article" date="2018" name="IMA Fungus">
        <title>IMA Genome-F 9: Draft genome sequence of Annulohypoxylon stygium, Aspergillus mulundensis, Berkeleyomyces basicola (syn. Thielaviopsis basicola), Ceratocystis smalleyi, two Cercospora beticola strains, Coleophoma cylindrospora, Fusarium fracticaudum, Phialophora cf. hyalina, and Morchella septimelata.</title>
        <authorList>
            <person name="Wingfield B.D."/>
            <person name="Bills G.F."/>
            <person name="Dong Y."/>
            <person name="Huang W."/>
            <person name="Nel W.J."/>
            <person name="Swalarsk-Parry B.S."/>
            <person name="Vaghefi N."/>
            <person name="Wilken P.M."/>
            <person name="An Z."/>
            <person name="de Beer Z.W."/>
            <person name="De Vos L."/>
            <person name="Chen L."/>
            <person name="Duong T.A."/>
            <person name="Gao Y."/>
            <person name="Hammerbacher A."/>
            <person name="Kikkert J.R."/>
            <person name="Li Y."/>
            <person name="Li H."/>
            <person name="Li K."/>
            <person name="Li Q."/>
            <person name="Liu X."/>
            <person name="Ma X."/>
            <person name="Naidoo K."/>
            <person name="Pethybridge S.J."/>
            <person name="Sun J."/>
            <person name="Steenkamp E.T."/>
            <person name="van der Nest M.A."/>
            <person name="van Wyk S."/>
            <person name="Wingfield M.J."/>
            <person name="Xiong C."/>
            <person name="Yue Q."/>
            <person name="Zhang X."/>
        </authorList>
    </citation>
    <scope>NUCLEOTIDE SEQUENCE [LARGE SCALE GENOMIC DNA]</scope>
    <source>
        <strain evidence="2 3">BP 5553</strain>
    </source>
</reference>
<dbReference type="RefSeq" id="XP_031865586.1">
    <property type="nucleotide sequence ID" value="XM_032018287.1"/>
</dbReference>
<dbReference type="GeneID" id="43602513"/>
<feature type="compositionally biased region" description="Basic and acidic residues" evidence="1">
    <location>
        <begin position="129"/>
        <end position="147"/>
    </location>
</feature>
<gene>
    <name evidence="2" type="ORF">BP5553_09664</name>
</gene>
<name>A0A370TBN5_9HELO</name>
<keyword evidence="3" id="KW-1185">Reference proteome</keyword>
<sequence>MAPRIHFRNRRLQLFMAPNTSNNAQKIQPSTPIPAITLTPPNSKSIHLPLRTCNDMGPIDLQGGSDLNPTSKTNDVESIAPATLISPPPSPTLLPSIEDGKFKENVLLDSENLAPITPPKGRKKTTSSPKEKTTSSPKEKTAPRPEKNASPQTPPKGEIENGSPQRARPETSDIVVRRMIGRALGLKIPKKEDEKTVAVSEAMKLPGREERAACWDAFKNAQKP</sequence>
<comment type="caution">
    <text evidence="2">The sequence shown here is derived from an EMBL/GenBank/DDBJ whole genome shotgun (WGS) entry which is preliminary data.</text>
</comment>
<evidence type="ECO:0000313" key="3">
    <source>
        <dbReference type="Proteomes" id="UP000254866"/>
    </source>
</evidence>
<evidence type="ECO:0000313" key="2">
    <source>
        <dbReference type="EMBL" id="RDL31455.1"/>
    </source>
</evidence>
<accession>A0A370TBN5</accession>
<evidence type="ECO:0000256" key="1">
    <source>
        <dbReference type="SAM" id="MobiDB-lite"/>
    </source>
</evidence>
<dbReference type="Proteomes" id="UP000254866">
    <property type="component" value="Unassembled WGS sequence"/>
</dbReference>